<dbReference type="Pfam" id="PF25996">
    <property type="entry name" value="HTH_CLF_N"/>
    <property type="match status" value="1"/>
</dbReference>
<keyword evidence="4" id="KW-0805">Transcription regulation</keyword>
<gene>
    <name evidence="10" type="ORF">MARPO_0010s0166</name>
</gene>
<organism evidence="10 11">
    <name type="scientific">Marchantia polymorpha</name>
    <name type="common">Common liverwort</name>
    <name type="synonym">Marchantia aquatica</name>
    <dbReference type="NCBI Taxonomy" id="3197"/>
    <lineage>
        <taxon>Eukaryota</taxon>
        <taxon>Viridiplantae</taxon>
        <taxon>Streptophyta</taxon>
        <taxon>Embryophyta</taxon>
        <taxon>Marchantiophyta</taxon>
        <taxon>Marchantiopsida</taxon>
        <taxon>Marchantiidae</taxon>
        <taxon>Marchantiales</taxon>
        <taxon>Marchantiaceae</taxon>
        <taxon>Marchantia</taxon>
    </lineage>
</organism>
<evidence type="ECO:0000259" key="8">
    <source>
        <dbReference type="PROSITE" id="PS50280"/>
    </source>
</evidence>
<keyword evidence="2" id="KW-0808">Transferase</keyword>
<feature type="region of interest" description="Disordered" evidence="7">
    <location>
        <begin position="454"/>
        <end position="479"/>
    </location>
</feature>
<accession>A0A2R6XL28</accession>
<dbReference type="AlphaFoldDB" id="A0A2R6XL28"/>
<dbReference type="GO" id="GO:0140951">
    <property type="term" value="F:histone H3K27 trimethyltransferase activity"/>
    <property type="evidence" value="ECO:0007669"/>
    <property type="project" value="UniProtKB-EC"/>
</dbReference>
<feature type="region of interest" description="Disordered" evidence="7">
    <location>
        <begin position="733"/>
        <end position="757"/>
    </location>
</feature>
<feature type="compositionally biased region" description="Low complexity" evidence="7">
    <location>
        <begin position="741"/>
        <end position="750"/>
    </location>
</feature>
<dbReference type="InterPro" id="IPR033467">
    <property type="entry name" value="Tesmin/TSO1-like_CXC"/>
</dbReference>
<dbReference type="Pfam" id="PF18264">
    <property type="entry name" value="preSET_CXC"/>
    <property type="match status" value="1"/>
</dbReference>
<evidence type="ECO:0000256" key="3">
    <source>
        <dbReference type="ARBA" id="ARBA00022691"/>
    </source>
</evidence>
<feature type="domain" description="SET" evidence="8">
    <location>
        <begin position="604"/>
        <end position="719"/>
    </location>
</feature>
<dbReference type="InterPro" id="IPR026489">
    <property type="entry name" value="CXC_dom"/>
</dbReference>
<feature type="domain" description="CXC" evidence="9">
    <location>
        <begin position="484"/>
        <end position="585"/>
    </location>
</feature>
<proteinExistence type="predicted"/>
<dbReference type="PROSITE" id="PS51633">
    <property type="entry name" value="CXC"/>
    <property type="match status" value="1"/>
</dbReference>
<dbReference type="SUPFAM" id="SSF82199">
    <property type="entry name" value="SET domain"/>
    <property type="match status" value="1"/>
</dbReference>
<dbReference type="PROSITE" id="PS50280">
    <property type="entry name" value="SET"/>
    <property type="match status" value="1"/>
</dbReference>
<evidence type="ECO:0000256" key="1">
    <source>
        <dbReference type="ARBA" id="ARBA00022603"/>
    </source>
</evidence>
<name>A0A2R6XL28_MARPO</name>
<evidence type="ECO:0000259" key="9">
    <source>
        <dbReference type="PROSITE" id="PS51633"/>
    </source>
</evidence>
<dbReference type="GO" id="GO:0003682">
    <property type="term" value="F:chromatin binding"/>
    <property type="evidence" value="ECO:0000318"/>
    <property type="project" value="GO_Central"/>
</dbReference>
<dbReference type="Proteomes" id="UP000244005">
    <property type="component" value="Unassembled WGS sequence"/>
</dbReference>
<feature type="compositionally biased region" description="Basic residues" evidence="7">
    <location>
        <begin position="469"/>
        <end position="479"/>
    </location>
</feature>
<dbReference type="InterPro" id="IPR001214">
    <property type="entry name" value="SET_dom"/>
</dbReference>
<dbReference type="EMBL" id="KZ772682">
    <property type="protein sequence ID" value="PTQ46792.1"/>
    <property type="molecule type" value="Genomic_DNA"/>
</dbReference>
<keyword evidence="11" id="KW-1185">Reference proteome</keyword>
<evidence type="ECO:0000256" key="5">
    <source>
        <dbReference type="ARBA" id="ARBA00023163"/>
    </source>
</evidence>
<dbReference type="CDD" id="cd10519">
    <property type="entry name" value="SET_EZH"/>
    <property type="match status" value="1"/>
</dbReference>
<evidence type="ECO:0000256" key="7">
    <source>
        <dbReference type="SAM" id="MobiDB-lite"/>
    </source>
</evidence>
<evidence type="ECO:0000256" key="6">
    <source>
        <dbReference type="ARBA" id="ARBA00048568"/>
    </source>
</evidence>
<keyword evidence="5" id="KW-0804">Transcription</keyword>
<dbReference type="InterPro" id="IPR046341">
    <property type="entry name" value="SET_dom_sf"/>
</dbReference>
<dbReference type="GO" id="GO:0031507">
    <property type="term" value="P:heterochromatin formation"/>
    <property type="evidence" value="ECO:0000318"/>
    <property type="project" value="GO_Central"/>
</dbReference>
<evidence type="ECO:0000256" key="4">
    <source>
        <dbReference type="ARBA" id="ARBA00023015"/>
    </source>
</evidence>
<sequence>MEKMESDDESDASSDYYLQDSNIMHTDYETREKRKKSVAEEVQLIQEYTKIMEILKKLKATVDRNRSEAVKVKLARNHSTLAQYVDSLYTRSTVHSRNHAAFRGKYGFTIKKVIPPQLYIDLEDPCSLPSSLPIKVIKEIERTIPKPSEQLVPPRYTTWTFAKGNKRMMEGQSIENQRRIYYDKKKKETVLASDSDDELRSRSYKINAVEREREFSDVEDFVIWMATQAYGVTDFLFQHISAMLERKQANVKERYELLVVDDTLLSRLSHIETFIERTGKQDIDSPKLNGEYFEVTSKIDRLSVKHQIQFSPPSGQHKQTVRIRCERETITKEPIDLVAAMSTYDNLFCRLCLKFHCELHGYSQPLILPNELQNPEPRVYDPAQPCGEYCYLLFNIIPGKEAWSILERDLFCKGLQIFGKSSCLIAQNLLKGCKTCSEVASRIATVEAERSYTPQEEFSSQEGAERPKTQKKKAPRKTRFTISSQRTIVRRNGHNGRHQFYPCKCGLICGQQCICKDRKNSCEKFCGCPGSCKNRFPGCNCVKSQCSTKLCPCFNASRECDPDVCRNCSIDCELTTSKDSSTISASGRKQSKCQNMRILLNQKKSVLLARSDVIGWGLFLKSDAKKDDYLGEYTGELISQREADKRGKIYDIVNLSFLFDLNDKFVIDAYRLGSKFKFANHSSTPNCYPKVVLVAGEHRVGIFAKRNIAAGEELLFDYQYEKKLGERTPWWAKGKKRSTVGSGSSISSSGPRQKTYP</sequence>
<dbReference type="GO" id="GO:0032259">
    <property type="term" value="P:methylation"/>
    <property type="evidence" value="ECO:0007669"/>
    <property type="project" value="UniProtKB-KW"/>
</dbReference>
<protein>
    <submittedName>
        <fullName evidence="10">Uncharacterized protein</fullName>
    </submittedName>
</protein>
<dbReference type="InterPro" id="IPR041355">
    <property type="entry name" value="Pre-SET_CXC"/>
</dbReference>
<dbReference type="OrthoDB" id="6141102at2759"/>
<dbReference type="GO" id="GO:0046976">
    <property type="term" value="F:histone H3K27 methyltransferase activity"/>
    <property type="evidence" value="ECO:0000318"/>
    <property type="project" value="GO_Central"/>
</dbReference>
<comment type="catalytic activity">
    <reaction evidence="6">
        <text>L-lysyl(27)-[histone H3] + 3 S-adenosyl-L-methionine = N(6),N(6),N(6)-trimethyl-L-lysyl(27)-[histone H3] + 3 S-adenosyl-L-homocysteine + 3 H(+)</text>
        <dbReference type="Rhea" id="RHEA:60292"/>
        <dbReference type="Rhea" id="RHEA-COMP:15535"/>
        <dbReference type="Rhea" id="RHEA-COMP:15548"/>
        <dbReference type="ChEBI" id="CHEBI:15378"/>
        <dbReference type="ChEBI" id="CHEBI:29969"/>
        <dbReference type="ChEBI" id="CHEBI:57856"/>
        <dbReference type="ChEBI" id="CHEBI:59789"/>
        <dbReference type="ChEBI" id="CHEBI:61961"/>
        <dbReference type="EC" id="2.1.1.356"/>
    </reaction>
</comment>
<dbReference type="PANTHER" id="PTHR45747:SF4">
    <property type="entry name" value="HISTONE-LYSINE N-METHYLTRANSFERASE E(Z)"/>
    <property type="match status" value="1"/>
</dbReference>
<dbReference type="SMART" id="SM00317">
    <property type="entry name" value="SET"/>
    <property type="match status" value="1"/>
</dbReference>
<keyword evidence="3" id="KW-0949">S-adenosyl-L-methionine</keyword>
<dbReference type="InterPro" id="IPR045318">
    <property type="entry name" value="EZH1/2-like"/>
</dbReference>
<keyword evidence="1" id="KW-0489">Methyltransferase</keyword>
<dbReference type="Gene3D" id="2.170.270.10">
    <property type="entry name" value="SET domain"/>
    <property type="match status" value="1"/>
</dbReference>
<evidence type="ECO:0000313" key="10">
    <source>
        <dbReference type="EMBL" id="PTQ46792.1"/>
    </source>
</evidence>
<dbReference type="InterPro" id="IPR058609">
    <property type="entry name" value="HTH_CLF-like"/>
</dbReference>
<dbReference type="GO" id="GO:0005634">
    <property type="term" value="C:nucleus"/>
    <property type="evidence" value="ECO:0000318"/>
    <property type="project" value="GO_Central"/>
</dbReference>
<dbReference type="PANTHER" id="PTHR45747">
    <property type="entry name" value="HISTONE-LYSINE N-METHYLTRANSFERASE E(Z)"/>
    <property type="match status" value="1"/>
</dbReference>
<evidence type="ECO:0000313" key="11">
    <source>
        <dbReference type="Proteomes" id="UP000244005"/>
    </source>
</evidence>
<dbReference type="Pfam" id="PF00856">
    <property type="entry name" value="SET"/>
    <property type="match status" value="1"/>
</dbReference>
<reference evidence="11" key="1">
    <citation type="journal article" date="2017" name="Cell">
        <title>Insights into land plant evolution garnered from the Marchantia polymorpha genome.</title>
        <authorList>
            <person name="Bowman J.L."/>
            <person name="Kohchi T."/>
            <person name="Yamato K.T."/>
            <person name="Jenkins J."/>
            <person name="Shu S."/>
            <person name="Ishizaki K."/>
            <person name="Yamaoka S."/>
            <person name="Nishihama R."/>
            <person name="Nakamura Y."/>
            <person name="Berger F."/>
            <person name="Adam C."/>
            <person name="Aki S.S."/>
            <person name="Althoff F."/>
            <person name="Araki T."/>
            <person name="Arteaga-Vazquez M.A."/>
            <person name="Balasubrmanian S."/>
            <person name="Barry K."/>
            <person name="Bauer D."/>
            <person name="Boehm C.R."/>
            <person name="Briginshaw L."/>
            <person name="Caballero-Perez J."/>
            <person name="Catarino B."/>
            <person name="Chen F."/>
            <person name="Chiyoda S."/>
            <person name="Chovatia M."/>
            <person name="Davies K.M."/>
            <person name="Delmans M."/>
            <person name="Demura T."/>
            <person name="Dierschke T."/>
            <person name="Dolan L."/>
            <person name="Dorantes-Acosta A.E."/>
            <person name="Eklund D.M."/>
            <person name="Florent S.N."/>
            <person name="Flores-Sandoval E."/>
            <person name="Fujiyama A."/>
            <person name="Fukuzawa H."/>
            <person name="Galik B."/>
            <person name="Grimanelli D."/>
            <person name="Grimwood J."/>
            <person name="Grossniklaus U."/>
            <person name="Hamada T."/>
            <person name="Haseloff J."/>
            <person name="Hetherington A.J."/>
            <person name="Higo A."/>
            <person name="Hirakawa Y."/>
            <person name="Hundley H.N."/>
            <person name="Ikeda Y."/>
            <person name="Inoue K."/>
            <person name="Inoue S.I."/>
            <person name="Ishida S."/>
            <person name="Jia Q."/>
            <person name="Kakita M."/>
            <person name="Kanazawa T."/>
            <person name="Kawai Y."/>
            <person name="Kawashima T."/>
            <person name="Kennedy M."/>
            <person name="Kinose K."/>
            <person name="Kinoshita T."/>
            <person name="Kohara Y."/>
            <person name="Koide E."/>
            <person name="Komatsu K."/>
            <person name="Kopischke S."/>
            <person name="Kubo M."/>
            <person name="Kyozuka J."/>
            <person name="Lagercrantz U."/>
            <person name="Lin S.S."/>
            <person name="Lindquist E."/>
            <person name="Lipzen A.M."/>
            <person name="Lu C.W."/>
            <person name="De Luna E."/>
            <person name="Martienssen R.A."/>
            <person name="Minamino N."/>
            <person name="Mizutani M."/>
            <person name="Mizutani M."/>
            <person name="Mochizuki N."/>
            <person name="Monte I."/>
            <person name="Mosher R."/>
            <person name="Nagasaki H."/>
            <person name="Nakagami H."/>
            <person name="Naramoto S."/>
            <person name="Nishitani K."/>
            <person name="Ohtani M."/>
            <person name="Okamoto T."/>
            <person name="Okumura M."/>
            <person name="Phillips J."/>
            <person name="Pollak B."/>
            <person name="Reinders A."/>
            <person name="Rovekamp M."/>
            <person name="Sano R."/>
            <person name="Sawa S."/>
            <person name="Schmid M.W."/>
            <person name="Shirakawa M."/>
            <person name="Solano R."/>
            <person name="Spunde A."/>
            <person name="Suetsugu N."/>
            <person name="Sugano S."/>
            <person name="Sugiyama A."/>
            <person name="Sun R."/>
            <person name="Suzuki Y."/>
            <person name="Takenaka M."/>
            <person name="Takezawa D."/>
            <person name="Tomogane H."/>
            <person name="Tsuzuki M."/>
            <person name="Ueda T."/>
            <person name="Umeda M."/>
            <person name="Ward J.M."/>
            <person name="Watanabe Y."/>
            <person name="Yazaki K."/>
            <person name="Yokoyama R."/>
            <person name="Yoshitake Y."/>
            <person name="Yotsui I."/>
            <person name="Zachgo S."/>
            <person name="Schmutz J."/>
        </authorList>
    </citation>
    <scope>NUCLEOTIDE SEQUENCE [LARGE SCALE GENOMIC DNA]</scope>
    <source>
        <strain evidence="11">Tak-1</strain>
    </source>
</reference>
<dbReference type="SMART" id="SM01114">
    <property type="entry name" value="CXC"/>
    <property type="match status" value="1"/>
</dbReference>
<dbReference type="FunFam" id="2.170.270.10:FF:000001">
    <property type="entry name" value="Putative histone-lysine N-methyltransferase EZH2"/>
    <property type="match status" value="1"/>
</dbReference>
<evidence type="ECO:0000256" key="2">
    <source>
        <dbReference type="ARBA" id="ARBA00022679"/>
    </source>
</evidence>